<dbReference type="Gene3D" id="3.30.420.10">
    <property type="entry name" value="Ribonuclease H-like superfamily/Ribonuclease H"/>
    <property type="match status" value="1"/>
</dbReference>
<comment type="caution">
    <text evidence="2">The sequence shown here is derived from an EMBL/GenBank/DDBJ whole genome shotgun (WGS) entry which is preliminary data.</text>
</comment>
<proteinExistence type="predicted"/>
<evidence type="ECO:0000313" key="2">
    <source>
        <dbReference type="EMBL" id="KAF3500801.1"/>
    </source>
</evidence>
<dbReference type="InterPro" id="IPR036397">
    <property type="entry name" value="RNaseH_sf"/>
</dbReference>
<dbReference type="Pfam" id="PF13456">
    <property type="entry name" value="RVT_3"/>
    <property type="match status" value="1"/>
</dbReference>
<dbReference type="PANTHER" id="PTHR47074">
    <property type="entry name" value="BNAC02G40300D PROTEIN"/>
    <property type="match status" value="1"/>
</dbReference>
<dbReference type="InterPro" id="IPR044730">
    <property type="entry name" value="RNase_H-like_dom_plant"/>
</dbReference>
<dbReference type="InterPro" id="IPR052929">
    <property type="entry name" value="RNase_H-like_EbsB-rel"/>
</dbReference>
<evidence type="ECO:0000259" key="1">
    <source>
        <dbReference type="Pfam" id="PF13456"/>
    </source>
</evidence>
<reference evidence="2" key="1">
    <citation type="submission" date="2019-12" db="EMBL/GenBank/DDBJ databases">
        <title>Genome sequencing and annotation of Brassica cretica.</title>
        <authorList>
            <person name="Studholme D.J."/>
            <person name="Sarris P."/>
        </authorList>
    </citation>
    <scope>NUCLEOTIDE SEQUENCE</scope>
    <source>
        <strain evidence="2">PFS-109/04</strain>
        <tissue evidence="2">Leaf</tissue>
    </source>
</reference>
<dbReference type="SUPFAM" id="SSF53098">
    <property type="entry name" value="Ribonuclease H-like"/>
    <property type="match status" value="1"/>
</dbReference>
<evidence type="ECO:0000313" key="3">
    <source>
        <dbReference type="Proteomes" id="UP000712600"/>
    </source>
</evidence>
<dbReference type="GO" id="GO:0003676">
    <property type="term" value="F:nucleic acid binding"/>
    <property type="evidence" value="ECO:0007669"/>
    <property type="project" value="InterPro"/>
</dbReference>
<gene>
    <name evidence="2" type="ORF">F2Q69_00044685</name>
</gene>
<organism evidence="2 3">
    <name type="scientific">Brassica cretica</name>
    <name type="common">Mustard</name>
    <dbReference type="NCBI Taxonomy" id="69181"/>
    <lineage>
        <taxon>Eukaryota</taxon>
        <taxon>Viridiplantae</taxon>
        <taxon>Streptophyta</taxon>
        <taxon>Embryophyta</taxon>
        <taxon>Tracheophyta</taxon>
        <taxon>Spermatophyta</taxon>
        <taxon>Magnoliopsida</taxon>
        <taxon>eudicotyledons</taxon>
        <taxon>Gunneridae</taxon>
        <taxon>Pentapetalae</taxon>
        <taxon>rosids</taxon>
        <taxon>malvids</taxon>
        <taxon>Brassicales</taxon>
        <taxon>Brassicaceae</taxon>
        <taxon>Brassiceae</taxon>
        <taxon>Brassica</taxon>
    </lineage>
</organism>
<dbReference type="GO" id="GO:0004523">
    <property type="term" value="F:RNA-DNA hybrid ribonuclease activity"/>
    <property type="evidence" value="ECO:0007669"/>
    <property type="project" value="InterPro"/>
</dbReference>
<accession>A0A8S9NF80</accession>
<protein>
    <recommendedName>
        <fullName evidence="1">RNase H type-1 domain-containing protein</fullName>
    </recommendedName>
</protein>
<dbReference type="EMBL" id="QGKX02001621">
    <property type="protein sequence ID" value="KAF3500801.1"/>
    <property type="molecule type" value="Genomic_DNA"/>
</dbReference>
<dbReference type="Proteomes" id="UP000712600">
    <property type="component" value="Unassembled WGS sequence"/>
</dbReference>
<name>A0A8S9NF80_BRACR</name>
<dbReference type="InterPro" id="IPR012337">
    <property type="entry name" value="RNaseH-like_sf"/>
</dbReference>
<feature type="domain" description="RNase H type-1" evidence="1">
    <location>
        <begin position="35"/>
        <end position="148"/>
    </location>
</feature>
<dbReference type="AlphaFoldDB" id="A0A8S9NF80"/>
<dbReference type="CDD" id="cd06222">
    <property type="entry name" value="RNase_H_like"/>
    <property type="match status" value="1"/>
</dbReference>
<sequence length="155" mass="17052">MLSHELVGPCIQTKRWLLFYIVGTLKMTRIGQHAWNGAGKVAGLGWIIVDQIRATSFSSFTRFLSSPLVAEGLGLVTEILICRDFGHPRIRCESDSSQLIKAINSDCSFAKLYGIVADIDAIASSFEFISFGWISLERNSVADRLAKQGCLLSLP</sequence>
<dbReference type="PANTHER" id="PTHR47074:SF11">
    <property type="entry name" value="REVERSE TRANSCRIPTASE-LIKE PROTEIN"/>
    <property type="match status" value="1"/>
</dbReference>
<dbReference type="InterPro" id="IPR002156">
    <property type="entry name" value="RNaseH_domain"/>
</dbReference>